<dbReference type="EMBL" id="FWXR01000026">
    <property type="protein sequence ID" value="SMD09464.1"/>
    <property type="molecule type" value="Genomic_DNA"/>
</dbReference>
<dbReference type="AlphaFoldDB" id="A0A1W2EIE7"/>
<keyword evidence="3" id="KW-1185">Reference proteome</keyword>
<evidence type="ECO:0000313" key="2">
    <source>
        <dbReference type="EMBL" id="SMD09464.1"/>
    </source>
</evidence>
<accession>A0A1W2EIE7</accession>
<dbReference type="Pfam" id="PF11160">
    <property type="entry name" value="Hva1_TUDOR"/>
    <property type="match status" value="1"/>
</dbReference>
<proteinExistence type="predicted"/>
<dbReference type="STRING" id="937218.SAMN06297251_12621"/>
<gene>
    <name evidence="2" type="ORF">SAMN06297251_12621</name>
</gene>
<dbReference type="RefSeq" id="WP_084412281.1">
    <property type="nucleotide sequence ID" value="NZ_FWXR01000026.1"/>
</dbReference>
<feature type="domain" description="Hypervirulence associated protein TUDOR" evidence="1">
    <location>
        <begin position="7"/>
        <end position="68"/>
    </location>
</feature>
<dbReference type="Proteomes" id="UP000192656">
    <property type="component" value="Unassembled WGS sequence"/>
</dbReference>
<dbReference type="InterPro" id="IPR021331">
    <property type="entry name" value="Hva1_TUDOR"/>
</dbReference>
<evidence type="ECO:0000259" key="1">
    <source>
        <dbReference type="Pfam" id="PF11160"/>
    </source>
</evidence>
<protein>
    <recommendedName>
        <fullName evidence="1">Hypervirulence associated protein TUDOR domain-containing protein</fullName>
    </recommendedName>
</protein>
<reference evidence="2 3" key="1">
    <citation type="submission" date="2017-04" db="EMBL/GenBank/DDBJ databases">
        <authorList>
            <person name="Afonso C.L."/>
            <person name="Miller P.J."/>
            <person name="Scott M.A."/>
            <person name="Spackman E."/>
            <person name="Goraichik I."/>
            <person name="Dimitrov K.M."/>
            <person name="Suarez D.L."/>
            <person name="Swayne D.E."/>
        </authorList>
    </citation>
    <scope>NUCLEOTIDE SEQUENCE [LARGE SCALE GENOMIC DNA]</scope>
    <source>
        <strain evidence="2 3">CGMCC 1.10972</strain>
    </source>
</reference>
<organism evidence="2 3">
    <name type="scientific">Fulvimarina manganoxydans</name>
    <dbReference type="NCBI Taxonomy" id="937218"/>
    <lineage>
        <taxon>Bacteria</taxon>
        <taxon>Pseudomonadati</taxon>
        <taxon>Pseudomonadota</taxon>
        <taxon>Alphaproteobacteria</taxon>
        <taxon>Hyphomicrobiales</taxon>
        <taxon>Aurantimonadaceae</taxon>
        <taxon>Fulvimarina</taxon>
    </lineage>
</organism>
<evidence type="ECO:0000313" key="3">
    <source>
        <dbReference type="Proteomes" id="UP000192656"/>
    </source>
</evidence>
<sequence>MVAFRKGQYVAWNWGNGSAKGKVQDHFTEKVTRTIDGEEITRNGEEDNPAYLIEQDDGSRVLKLESELHKPDD</sequence>
<dbReference type="OrthoDB" id="283968at2"/>
<name>A0A1W2EIE7_9HYPH</name>